<name>A0ABN2SQ63_9ACTN</name>
<protein>
    <submittedName>
        <fullName evidence="2">DUF397 domain-containing protein</fullName>
    </submittedName>
</protein>
<feature type="domain" description="DUF397" evidence="1">
    <location>
        <begin position="7"/>
        <end position="39"/>
    </location>
</feature>
<dbReference type="InterPro" id="IPR007278">
    <property type="entry name" value="DUF397"/>
</dbReference>
<feature type="domain" description="DUF397" evidence="1">
    <location>
        <begin position="40"/>
        <end position="92"/>
    </location>
</feature>
<organism evidence="2 3">
    <name type="scientific">Nocardiopsis rhodophaea</name>
    <dbReference type="NCBI Taxonomy" id="280238"/>
    <lineage>
        <taxon>Bacteria</taxon>
        <taxon>Bacillati</taxon>
        <taxon>Actinomycetota</taxon>
        <taxon>Actinomycetes</taxon>
        <taxon>Streptosporangiales</taxon>
        <taxon>Nocardiopsidaceae</taxon>
        <taxon>Nocardiopsis</taxon>
    </lineage>
</organism>
<dbReference type="Pfam" id="PF04149">
    <property type="entry name" value="DUF397"/>
    <property type="match status" value="2"/>
</dbReference>
<proteinExistence type="predicted"/>
<dbReference type="RefSeq" id="WP_344161089.1">
    <property type="nucleotide sequence ID" value="NZ_BAAAPC010000005.1"/>
</dbReference>
<dbReference type="EMBL" id="BAAAPC010000005">
    <property type="protein sequence ID" value="GAA1990027.1"/>
    <property type="molecule type" value="Genomic_DNA"/>
</dbReference>
<gene>
    <name evidence="2" type="ORF">GCM10009799_14870</name>
</gene>
<accession>A0ABN2SQ63</accession>
<evidence type="ECO:0000259" key="1">
    <source>
        <dbReference type="Pfam" id="PF04149"/>
    </source>
</evidence>
<evidence type="ECO:0000313" key="3">
    <source>
        <dbReference type="Proteomes" id="UP001501585"/>
    </source>
</evidence>
<dbReference type="Proteomes" id="UP001501585">
    <property type="component" value="Unassembled WGS sequence"/>
</dbReference>
<keyword evidence="3" id="KW-1185">Reference proteome</keyword>
<evidence type="ECO:0000313" key="2">
    <source>
        <dbReference type="EMBL" id="GAA1990027.1"/>
    </source>
</evidence>
<comment type="caution">
    <text evidence="2">The sequence shown here is derived from an EMBL/GenBank/DDBJ whole genome shotgun (WGS) entry which is preliminary data.</text>
</comment>
<reference evidence="2 3" key="1">
    <citation type="journal article" date="2019" name="Int. J. Syst. Evol. Microbiol.">
        <title>The Global Catalogue of Microorganisms (GCM) 10K type strain sequencing project: providing services to taxonomists for standard genome sequencing and annotation.</title>
        <authorList>
            <consortium name="The Broad Institute Genomics Platform"/>
            <consortium name="The Broad Institute Genome Sequencing Center for Infectious Disease"/>
            <person name="Wu L."/>
            <person name="Ma J."/>
        </authorList>
    </citation>
    <scope>NUCLEOTIDE SEQUENCE [LARGE SCALE GENOMIC DNA]</scope>
    <source>
        <strain evidence="2 3">JCM 15313</strain>
    </source>
</reference>
<sequence length="96" mass="10653">MNITESEWHKSSYSKAEANCVEVAKCPAAAHVRDTQNQDHWRKSSYSGGGNPNCVEVARRPAAAHVRDTQNRHLGHLTVPAQEWSAFLSGVRADRL</sequence>